<sequence length="194" mass="22477">MPSTPFVNSSIRTAIPNPCEGLQQILVKVIYENEVGRGPVRSIEAYASPIVSFNYNASYLNRNDMLPTPEDGTIRPISLFNYNRGLWSDSQNTLIIKDYIFRYDTVYSPTTYYPRLRDFLLHIREIYSYDGAITGTDWLCRPPLRPESTYDADLTLRRVSRTVMEIIDKNSENLPEGDYLKVCDELKKIRDFII</sequence>
<organism evidence="1">
    <name type="scientific">Bathycoccus sp. RCC716 virus 1</name>
    <dbReference type="NCBI Taxonomy" id="2530038"/>
    <lineage>
        <taxon>Viruses</taxon>
        <taxon>Varidnaviria</taxon>
        <taxon>Bamfordvirae</taxon>
        <taxon>Nucleocytoviricota</taxon>
        <taxon>Megaviricetes</taxon>
        <taxon>Algavirales</taxon>
        <taxon>Phycodnaviridae</taxon>
        <taxon>Prasinovirus</taxon>
    </lineage>
</organism>
<dbReference type="EMBL" id="MK522034">
    <property type="protein sequence ID" value="QOR60149.1"/>
    <property type="molecule type" value="Genomic_DNA"/>
</dbReference>
<protein>
    <submittedName>
        <fullName evidence="1">Uncharacterized protein</fullName>
    </submittedName>
</protein>
<reference evidence="1" key="1">
    <citation type="submission" date="2019-02" db="EMBL/GenBank/DDBJ databases">
        <authorList>
            <person name="Bachy C."/>
            <person name="Yung C.-M."/>
            <person name="Roux S."/>
            <person name="Sullivan M.B."/>
            <person name="Worden A.Z."/>
        </authorList>
    </citation>
    <scope>NUCLEOTIDE SEQUENCE</scope>
    <source>
        <strain evidence="1">BII-V1</strain>
    </source>
</reference>
<evidence type="ECO:0000313" key="1">
    <source>
        <dbReference type="EMBL" id="QOR60149.1"/>
    </source>
</evidence>
<accession>A0A7S6SWT1</accession>
<proteinExistence type="predicted"/>
<name>A0A7S6SWT1_9PHYC</name>